<reference evidence="2 3" key="1">
    <citation type="journal article" date="2012" name="Genome Biol.">
        <title>Genome and low-iron response of an oceanic diatom adapted to chronic iron limitation.</title>
        <authorList>
            <person name="Lommer M."/>
            <person name="Specht M."/>
            <person name="Roy A.S."/>
            <person name="Kraemer L."/>
            <person name="Andreson R."/>
            <person name="Gutowska M.A."/>
            <person name="Wolf J."/>
            <person name="Bergner S.V."/>
            <person name="Schilhabel M.B."/>
            <person name="Klostermeier U.C."/>
            <person name="Beiko R.G."/>
            <person name="Rosenstiel P."/>
            <person name="Hippler M."/>
            <person name="Laroche J."/>
        </authorList>
    </citation>
    <scope>NUCLEOTIDE SEQUENCE [LARGE SCALE GENOMIC DNA]</scope>
    <source>
        <strain evidence="2 3">CCMP1005</strain>
    </source>
</reference>
<accession>K0S6F8</accession>
<feature type="non-terminal residue" evidence="2">
    <location>
        <position position="136"/>
    </location>
</feature>
<keyword evidence="3" id="KW-1185">Reference proteome</keyword>
<dbReference type="AlphaFoldDB" id="K0S6F8"/>
<name>K0S6F8_THAOC</name>
<gene>
    <name evidence="2" type="ORF">THAOC_17826</name>
</gene>
<dbReference type="EMBL" id="AGNL01019694">
    <property type="protein sequence ID" value="EJK61648.1"/>
    <property type="molecule type" value="Genomic_DNA"/>
</dbReference>
<feature type="compositionally biased region" description="Low complexity" evidence="1">
    <location>
        <begin position="54"/>
        <end position="65"/>
    </location>
</feature>
<protein>
    <submittedName>
        <fullName evidence="2">Uncharacterized protein</fullName>
    </submittedName>
</protein>
<proteinExistence type="predicted"/>
<sequence length="136" mass="14367">MLRWATSSRAHLREPYVSKCSTVFAACFGAAGDLCEFTSLRREGRTNGGGKCDSSQPLSWPLSSPHARRDCLSTALPPSGPAGAGVATRKRPIPEPDGMGGRRAGDRDRVSSPRGRSPSLPHAAGGSRRTPGRRIA</sequence>
<dbReference type="Proteomes" id="UP000266841">
    <property type="component" value="Unassembled WGS sequence"/>
</dbReference>
<comment type="caution">
    <text evidence="2">The sequence shown here is derived from an EMBL/GenBank/DDBJ whole genome shotgun (WGS) entry which is preliminary data.</text>
</comment>
<evidence type="ECO:0000256" key="1">
    <source>
        <dbReference type="SAM" id="MobiDB-lite"/>
    </source>
</evidence>
<organism evidence="2 3">
    <name type="scientific">Thalassiosira oceanica</name>
    <name type="common">Marine diatom</name>
    <dbReference type="NCBI Taxonomy" id="159749"/>
    <lineage>
        <taxon>Eukaryota</taxon>
        <taxon>Sar</taxon>
        <taxon>Stramenopiles</taxon>
        <taxon>Ochrophyta</taxon>
        <taxon>Bacillariophyta</taxon>
        <taxon>Coscinodiscophyceae</taxon>
        <taxon>Thalassiosirophycidae</taxon>
        <taxon>Thalassiosirales</taxon>
        <taxon>Thalassiosiraceae</taxon>
        <taxon>Thalassiosira</taxon>
    </lineage>
</organism>
<evidence type="ECO:0000313" key="2">
    <source>
        <dbReference type="EMBL" id="EJK61648.1"/>
    </source>
</evidence>
<feature type="region of interest" description="Disordered" evidence="1">
    <location>
        <begin position="44"/>
        <end position="136"/>
    </location>
</feature>
<evidence type="ECO:0000313" key="3">
    <source>
        <dbReference type="Proteomes" id="UP000266841"/>
    </source>
</evidence>